<keyword evidence="1" id="KW-0802">TPR repeat</keyword>
<dbReference type="SUPFAM" id="SSF47413">
    <property type="entry name" value="lambda repressor-like DNA-binding domains"/>
    <property type="match status" value="1"/>
</dbReference>
<gene>
    <name evidence="4" type="ORF">Vau01_093530</name>
</gene>
<dbReference type="RefSeq" id="WP_204007048.1">
    <property type="nucleotide sequence ID" value="NZ_BOPG01000071.1"/>
</dbReference>
<feature type="compositionally biased region" description="Pro residues" evidence="2">
    <location>
        <begin position="104"/>
        <end position="116"/>
    </location>
</feature>
<keyword evidence="5" id="KW-1185">Reference proteome</keyword>
<feature type="region of interest" description="Disordered" evidence="2">
    <location>
        <begin position="482"/>
        <end position="504"/>
    </location>
</feature>
<evidence type="ECO:0000313" key="4">
    <source>
        <dbReference type="EMBL" id="GIJ61837.1"/>
    </source>
</evidence>
<dbReference type="PROSITE" id="PS50943">
    <property type="entry name" value="HTH_CROC1"/>
    <property type="match status" value="1"/>
</dbReference>
<dbReference type="Gene3D" id="1.25.40.10">
    <property type="entry name" value="Tetratricopeptide repeat domain"/>
    <property type="match status" value="1"/>
</dbReference>
<dbReference type="Gene3D" id="1.10.260.40">
    <property type="entry name" value="lambda repressor-like DNA-binding domains"/>
    <property type="match status" value="1"/>
</dbReference>
<dbReference type="InterPro" id="IPR027417">
    <property type="entry name" value="P-loop_NTPase"/>
</dbReference>
<protein>
    <recommendedName>
        <fullName evidence="3">HTH cro/C1-type domain-containing protein</fullName>
    </recommendedName>
</protein>
<sequence length="793" mass="85275">MLADASAVSTVAELAALLRRLRRRQARLTGAAPATYRTLAEQTGWARSAIGQYLNGQTLPPTDRFAALVDLFGAGPAEHEALADARDRLAEAQRRRAPTAAARPAPPAAGPQPPPAGHHNGPVPRQLPAPVAAIAGRADAVAALDDLLAGGPHGRPVRVVAVSGPAGVGKTTLAIHWAHRVADRFPDGQLFINLKGFDPVGPPVTPAAAARGFLNALGTPPDRIPMDPDAQLGLYRTELAQRRILIVLDNASSVEQIRPLLPGAAGCLVLVTCRYQPTALVATDAAHPLRLDLLTSTGATELLTERLGADRLAAEPAATRALISTCARLPLALAIVAARAATHPTFTLADLNAELAAGNTLDRFNGGDPTTDLRTVLSWSYRRLRPAAARLFRLLALHPGPDLSAAAAASLAGCDARALLSELTYANLLTEHSPDRYLFHDLLRSYATELVETLDAEQRTSAQLRLLDHYLHTAHAAARHIAAHRDDVSPGPAQPGVTPEPVTGHRQATAWFRAERPVLLAAIRQAAALGLHNHTWQLAWTLIVFLHIRGHWHDALATQTIALAAVRRTGDTAAQAAVYRDLAHAYARLDQFADANRYLHHATVLHARTADHNGLAWTEHRLAWTADQQGRGTAAISHSHRALQLFEQTGNQRGLAHVHNNTGWYYALLGDQRKALIHCRRAHALYQQLGNRIGQANSLDSIGYAHLRNGEHERAAHYYTRALHLFRALGEPYYEAQALTHLGDAQHAAGDGNTARTAWQAALAIFDTLDHPNADDLRAKLALPSGLRSPPAR</sequence>
<name>A0A8J3ZFA4_9ACTN</name>
<dbReference type="Gene3D" id="3.40.50.300">
    <property type="entry name" value="P-loop containing nucleotide triphosphate hydrolases"/>
    <property type="match status" value="1"/>
</dbReference>
<dbReference type="Pfam" id="PF13560">
    <property type="entry name" value="HTH_31"/>
    <property type="match status" value="1"/>
</dbReference>
<evidence type="ECO:0000256" key="1">
    <source>
        <dbReference type="PROSITE-ProRule" id="PRU00339"/>
    </source>
</evidence>
<feature type="region of interest" description="Disordered" evidence="2">
    <location>
        <begin position="91"/>
        <end position="127"/>
    </location>
</feature>
<dbReference type="InterPro" id="IPR003593">
    <property type="entry name" value="AAA+_ATPase"/>
</dbReference>
<reference evidence="4" key="1">
    <citation type="submission" date="2021-01" db="EMBL/GenBank/DDBJ databases">
        <title>Whole genome shotgun sequence of Virgisporangium aurantiacum NBRC 16421.</title>
        <authorList>
            <person name="Komaki H."/>
            <person name="Tamura T."/>
        </authorList>
    </citation>
    <scope>NUCLEOTIDE SEQUENCE</scope>
    <source>
        <strain evidence="4">NBRC 16421</strain>
    </source>
</reference>
<dbReference type="PANTHER" id="PTHR47691:SF3">
    <property type="entry name" value="HTH-TYPE TRANSCRIPTIONAL REGULATOR RV0890C-RELATED"/>
    <property type="match status" value="1"/>
</dbReference>
<dbReference type="GO" id="GO:0003677">
    <property type="term" value="F:DNA binding"/>
    <property type="evidence" value="ECO:0007669"/>
    <property type="project" value="InterPro"/>
</dbReference>
<dbReference type="SUPFAM" id="SSF48452">
    <property type="entry name" value="TPR-like"/>
    <property type="match status" value="1"/>
</dbReference>
<feature type="repeat" description="TPR" evidence="1">
    <location>
        <begin position="696"/>
        <end position="729"/>
    </location>
</feature>
<dbReference type="SMART" id="SM00382">
    <property type="entry name" value="AAA"/>
    <property type="match status" value="1"/>
</dbReference>
<dbReference type="InterPro" id="IPR011990">
    <property type="entry name" value="TPR-like_helical_dom_sf"/>
</dbReference>
<dbReference type="PROSITE" id="PS50005">
    <property type="entry name" value="TPR"/>
    <property type="match status" value="1"/>
</dbReference>
<organism evidence="4 5">
    <name type="scientific">Virgisporangium aurantiacum</name>
    <dbReference type="NCBI Taxonomy" id="175570"/>
    <lineage>
        <taxon>Bacteria</taxon>
        <taxon>Bacillati</taxon>
        <taxon>Actinomycetota</taxon>
        <taxon>Actinomycetes</taxon>
        <taxon>Micromonosporales</taxon>
        <taxon>Micromonosporaceae</taxon>
        <taxon>Virgisporangium</taxon>
    </lineage>
</organism>
<accession>A0A8J3ZFA4</accession>
<evidence type="ECO:0000256" key="2">
    <source>
        <dbReference type="SAM" id="MobiDB-lite"/>
    </source>
</evidence>
<dbReference type="GO" id="GO:0043531">
    <property type="term" value="F:ADP binding"/>
    <property type="evidence" value="ECO:0007669"/>
    <property type="project" value="InterPro"/>
</dbReference>
<comment type="caution">
    <text evidence="4">The sequence shown here is derived from an EMBL/GenBank/DDBJ whole genome shotgun (WGS) entry which is preliminary data.</text>
</comment>
<evidence type="ECO:0000313" key="5">
    <source>
        <dbReference type="Proteomes" id="UP000612585"/>
    </source>
</evidence>
<dbReference type="InterPro" id="IPR010982">
    <property type="entry name" value="Lambda_DNA-bd_dom_sf"/>
</dbReference>
<dbReference type="EMBL" id="BOPG01000071">
    <property type="protein sequence ID" value="GIJ61837.1"/>
    <property type="molecule type" value="Genomic_DNA"/>
</dbReference>
<dbReference type="SMART" id="SM00530">
    <property type="entry name" value="HTH_XRE"/>
    <property type="match status" value="1"/>
</dbReference>
<feature type="domain" description="HTH cro/C1-type" evidence="3">
    <location>
        <begin position="39"/>
        <end position="79"/>
    </location>
</feature>
<dbReference type="Pfam" id="PF13424">
    <property type="entry name" value="TPR_12"/>
    <property type="match status" value="1"/>
</dbReference>
<dbReference type="InterPro" id="IPR001387">
    <property type="entry name" value="Cro/C1-type_HTH"/>
</dbReference>
<dbReference type="SUPFAM" id="SSF52540">
    <property type="entry name" value="P-loop containing nucleoside triphosphate hydrolases"/>
    <property type="match status" value="1"/>
</dbReference>
<evidence type="ECO:0000259" key="3">
    <source>
        <dbReference type="PROSITE" id="PS50943"/>
    </source>
</evidence>
<dbReference type="Proteomes" id="UP000612585">
    <property type="component" value="Unassembled WGS sequence"/>
</dbReference>
<proteinExistence type="predicted"/>
<dbReference type="PRINTS" id="PR00364">
    <property type="entry name" value="DISEASERSIST"/>
</dbReference>
<dbReference type="PANTHER" id="PTHR47691">
    <property type="entry name" value="REGULATOR-RELATED"/>
    <property type="match status" value="1"/>
</dbReference>
<dbReference type="AlphaFoldDB" id="A0A8J3ZFA4"/>
<dbReference type="SMART" id="SM00028">
    <property type="entry name" value="TPR"/>
    <property type="match status" value="5"/>
</dbReference>
<dbReference type="InterPro" id="IPR019734">
    <property type="entry name" value="TPR_rpt"/>
</dbReference>